<dbReference type="PROSITE" id="PS50893">
    <property type="entry name" value="ABC_TRANSPORTER_2"/>
    <property type="match status" value="1"/>
</dbReference>
<evidence type="ECO:0000259" key="3">
    <source>
        <dbReference type="PROSITE" id="PS50893"/>
    </source>
</evidence>
<keyword evidence="5" id="KW-1185">Reference proteome</keyword>
<dbReference type="InterPro" id="IPR027417">
    <property type="entry name" value="P-loop_NTPase"/>
</dbReference>
<dbReference type="Proteomes" id="UP000318065">
    <property type="component" value="Chromosome"/>
</dbReference>
<dbReference type="PROSITE" id="PS00211">
    <property type="entry name" value="ABC_TRANSPORTER_1"/>
    <property type="match status" value="1"/>
</dbReference>
<feature type="domain" description="ABC transporter" evidence="3">
    <location>
        <begin position="4"/>
        <end position="232"/>
    </location>
</feature>
<evidence type="ECO:0000256" key="1">
    <source>
        <dbReference type="ARBA" id="ARBA00022741"/>
    </source>
</evidence>
<dbReference type="Pfam" id="PF00005">
    <property type="entry name" value="ABC_tran"/>
    <property type="match status" value="1"/>
</dbReference>
<dbReference type="PANTHER" id="PTHR43038:SF3">
    <property type="entry name" value="ABC TRANSPORTER G FAMILY MEMBER 20 ISOFORM X1"/>
    <property type="match status" value="1"/>
</dbReference>
<dbReference type="GO" id="GO:0005524">
    <property type="term" value="F:ATP binding"/>
    <property type="evidence" value="ECO:0007669"/>
    <property type="project" value="UniProtKB-KW"/>
</dbReference>
<dbReference type="SMART" id="SM00382">
    <property type="entry name" value="AAA"/>
    <property type="match status" value="1"/>
</dbReference>
<proteinExistence type="predicted"/>
<dbReference type="InterPro" id="IPR017871">
    <property type="entry name" value="ABC_transporter-like_CS"/>
</dbReference>
<dbReference type="Gene3D" id="3.40.50.300">
    <property type="entry name" value="P-loop containing nucleotide triphosphate hydrolases"/>
    <property type="match status" value="1"/>
</dbReference>
<name>A0A510HLV8_9ACTN</name>
<sequence length="283" mass="31416">MDAIEVEGLEKHYGKKIQALRGVELRVRRGEVFGLVGPNGAGKTTLIKALVGSLRPTGGRARVLGLDPLKERGKLRQRIGYMPQSPVLYDDLSAQDNVAFFGRAHRTADLRRRVREVLEFTGLEERAKDPVHTLSGGMKNRVSLACALVHEPEMLFLDEPTAGVDPQLRSRFWEQFRKLAGGGATLFVSTHLMEEATLCDRIAILHQGRVIAADSPRRLLQRGKTRLIVERDGRREERLIGGRPEDLAEALKAYGLAREISALSVEADSLETVVLSLIGEEQR</sequence>
<dbReference type="InterPro" id="IPR003593">
    <property type="entry name" value="AAA+_ATPase"/>
</dbReference>
<keyword evidence="2 4" id="KW-0067">ATP-binding</keyword>
<organism evidence="4 5">
    <name type="scientific">Rubrobacter xylanophilus</name>
    <dbReference type="NCBI Taxonomy" id="49319"/>
    <lineage>
        <taxon>Bacteria</taxon>
        <taxon>Bacillati</taxon>
        <taxon>Actinomycetota</taxon>
        <taxon>Rubrobacteria</taxon>
        <taxon>Rubrobacterales</taxon>
        <taxon>Rubrobacteraceae</taxon>
        <taxon>Rubrobacter</taxon>
    </lineage>
</organism>
<evidence type="ECO:0000256" key="2">
    <source>
        <dbReference type="ARBA" id="ARBA00022840"/>
    </source>
</evidence>
<evidence type="ECO:0000313" key="4">
    <source>
        <dbReference type="EMBL" id="BBL80989.1"/>
    </source>
</evidence>
<dbReference type="SUPFAM" id="SSF52540">
    <property type="entry name" value="P-loop containing nucleoside triphosphate hydrolases"/>
    <property type="match status" value="1"/>
</dbReference>
<reference evidence="4" key="1">
    <citation type="journal article" date="2019" name="Microbiol. Resour. Announc.">
        <title>Complete Genome Sequence of Rubrobacter xylanophilus Strain AA3-22, Isolated from Arima Onsen in Japan.</title>
        <authorList>
            <person name="Tomariguchi N."/>
            <person name="Miyazaki K."/>
        </authorList>
    </citation>
    <scope>NUCLEOTIDE SEQUENCE [LARGE SCALE GENOMIC DNA]</scope>
    <source>
        <strain evidence="4">AA3-22</strain>
    </source>
</reference>
<dbReference type="GO" id="GO:0016887">
    <property type="term" value="F:ATP hydrolysis activity"/>
    <property type="evidence" value="ECO:0007669"/>
    <property type="project" value="InterPro"/>
</dbReference>
<protein>
    <submittedName>
        <fullName evidence="4">ABC transporter ATP-binding protein</fullName>
    </submittedName>
</protein>
<dbReference type="AlphaFoldDB" id="A0A510HLV8"/>
<keyword evidence="1" id="KW-0547">Nucleotide-binding</keyword>
<dbReference type="PANTHER" id="PTHR43038">
    <property type="entry name" value="ATP-BINDING CASSETTE, SUB-FAMILY H, MEMBER 1"/>
    <property type="match status" value="1"/>
</dbReference>
<dbReference type="InterPro" id="IPR003439">
    <property type="entry name" value="ABC_transporter-like_ATP-bd"/>
</dbReference>
<accession>A0A510HLV8</accession>
<evidence type="ECO:0000313" key="5">
    <source>
        <dbReference type="Proteomes" id="UP000318065"/>
    </source>
</evidence>
<dbReference type="CDD" id="cd03230">
    <property type="entry name" value="ABC_DR_subfamily_A"/>
    <property type="match status" value="1"/>
</dbReference>
<dbReference type="RefSeq" id="WP_143528928.1">
    <property type="nucleotide sequence ID" value="NZ_AP019791.1"/>
</dbReference>
<dbReference type="EMBL" id="AP019791">
    <property type="protein sequence ID" value="BBL80989.1"/>
    <property type="molecule type" value="Genomic_DNA"/>
</dbReference>
<gene>
    <name evidence="4" type="primary">ybhF-C_2</name>
    <name evidence="4" type="ORF">RxyAA322_28430</name>
</gene>
<dbReference type="OrthoDB" id="9804819at2"/>